<keyword evidence="3 5" id="KW-0548">Nucleotidyltransferase</keyword>
<evidence type="ECO:0000256" key="2">
    <source>
        <dbReference type="ARBA" id="ARBA00022679"/>
    </source>
</evidence>
<accession>A0ABS6EK78</accession>
<keyword evidence="6" id="KW-1185">Reference proteome</keyword>
<dbReference type="Pfam" id="PF03802">
    <property type="entry name" value="CitX"/>
    <property type="match status" value="1"/>
</dbReference>
<evidence type="ECO:0000256" key="4">
    <source>
        <dbReference type="ARBA" id="ARBA00048574"/>
    </source>
</evidence>
<name>A0ABS6EK78_9CLOT</name>
<dbReference type="InterPro" id="IPR005551">
    <property type="entry name" value="CitX"/>
</dbReference>
<dbReference type="GO" id="GO:0016829">
    <property type="term" value="F:lyase activity"/>
    <property type="evidence" value="ECO:0007669"/>
    <property type="project" value="UniProtKB-KW"/>
</dbReference>
<keyword evidence="5" id="KW-0456">Lyase</keyword>
<dbReference type="EMBL" id="JAHLQF010000003">
    <property type="protein sequence ID" value="MBU5485081.1"/>
    <property type="molecule type" value="Genomic_DNA"/>
</dbReference>
<dbReference type="GO" id="GO:0050519">
    <property type="term" value="F:holo-citrate lyase synthase activity"/>
    <property type="evidence" value="ECO:0007669"/>
    <property type="project" value="UniProtKB-EC"/>
</dbReference>
<keyword evidence="2 5" id="KW-0808">Transferase</keyword>
<comment type="caution">
    <text evidence="5">The sequence shown here is derived from an EMBL/GenBank/DDBJ whole genome shotgun (WGS) entry which is preliminary data.</text>
</comment>
<comment type="catalytic activity">
    <reaction evidence="4">
        <text>apo-[citrate lyase ACP] + 2'-(5''-triphospho-alpha-D-ribosyl)-3'-dephospho-CoA = holo-[citrate lyase ACP] + diphosphate</text>
        <dbReference type="Rhea" id="RHEA:16333"/>
        <dbReference type="Rhea" id="RHEA-COMP:10157"/>
        <dbReference type="Rhea" id="RHEA-COMP:10158"/>
        <dbReference type="ChEBI" id="CHEBI:29999"/>
        <dbReference type="ChEBI" id="CHEBI:33019"/>
        <dbReference type="ChEBI" id="CHEBI:61378"/>
        <dbReference type="ChEBI" id="CHEBI:82683"/>
        <dbReference type="EC" id="2.7.7.61"/>
    </reaction>
</comment>
<dbReference type="NCBIfam" id="TIGR03124">
    <property type="entry name" value="citrate_citX"/>
    <property type="match status" value="1"/>
</dbReference>
<evidence type="ECO:0000256" key="3">
    <source>
        <dbReference type="ARBA" id="ARBA00022695"/>
    </source>
</evidence>
<dbReference type="EC" id="2.7.7.61" evidence="1"/>
<evidence type="ECO:0000313" key="5">
    <source>
        <dbReference type="EMBL" id="MBU5485081.1"/>
    </source>
</evidence>
<organism evidence="5 6">
    <name type="scientific">Clostridium mobile</name>
    <dbReference type="NCBI Taxonomy" id="2841512"/>
    <lineage>
        <taxon>Bacteria</taxon>
        <taxon>Bacillati</taxon>
        <taxon>Bacillota</taxon>
        <taxon>Clostridia</taxon>
        <taxon>Eubacteriales</taxon>
        <taxon>Clostridiaceae</taxon>
        <taxon>Clostridium</taxon>
    </lineage>
</organism>
<proteinExistence type="predicted"/>
<gene>
    <name evidence="5" type="primary">citX</name>
    <name evidence="5" type="ORF">KQI86_12125</name>
</gene>
<evidence type="ECO:0000313" key="6">
    <source>
        <dbReference type="Proteomes" id="UP000726170"/>
    </source>
</evidence>
<protein>
    <recommendedName>
        <fullName evidence="1">citrate lyase holo-[acyl-carrier protein] synthase</fullName>
        <ecNumber evidence="1">2.7.7.61</ecNumber>
    </recommendedName>
</protein>
<reference evidence="5 6" key="1">
    <citation type="submission" date="2021-06" db="EMBL/GenBank/DDBJ databases">
        <authorList>
            <person name="Sun Q."/>
            <person name="Li D."/>
        </authorList>
    </citation>
    <scope>NUCLEOTIDE SEQUENCE [LARGE SCALE GENOMIC DNA]</scope>
    <source>
        <strain evidence="5 6">MSJ-11</strain>
    </source>
</reference>
<evidence type="ECO:0000256" key="1">
    <source>
        <dbReference type="ARBA" id="ARBA00012524"/>
    </source>
</evidence>
<dbReference type="Proteomes" id="UP000726170">
    <property type="component" value="Unassembled WGS sequence"/>
</dbReference>
<sequence>MKKYKAEDVLIAREERVEFQQKLIEEYNLPLISLRVNYPGAEKDNSLTRNIAEVMKKEIINKFVEQIVYESHEITAEGPVVTMIIENIAEEIKIKTIDVEENHILGRCVDIDVYDNLGNGISRKQLGYNGRKCFLCGDNAQNCVRSRKHKLEEVISFINEKYNEYVKKIIL</sequence>
<dbReference type="RefSeq" id="WP_216439653.1">
    <property type="nucleotide sequence ID" value="NZ_JAHLQF010000003.1"/>
</dbReference>